<sequence>MSAGGGHGDGCSTSPPRSPSPFHLLEVTVISAQDLHRRRLGRRVRAYAAAWADHHQAHKLRTDVDRAGGASPTWNDRFLFRVDDAFLRSETAAVTVEVRSGARRLLAGADPVLGVARIVVSTFLQPAAGHGRQVAALMLRRPRSLRPQGVVNVAVSLLDDTRAARTVPLYDAPDSPDAFAVKDLAAHRPASSKIVDDGHDADDDDPKPPPFVDHSGRLDPRSAAVEQKKLVQTLEKWKADLSPSHREDGRRGAWRSFRRISCFGGSGHWDR</sequence>
<dbReference type="PROSITE" id="PS50004">
    <property type="entry name" value="C2"/>
    <property type="match status" value="1"/>
</dbReference>
<reference evidence="3 4" key="1">
    <citation type="journal article" date="2019" name="Sci. Rep.">
        <title>A high-quality genome of Eragrostis curvula grass provides insights into Poaceae evolution and supports new strategies to enhance forage quality.</title>
        <authorList>
            <person name="Carballo J."/>
            <person name="Santos B.A.C.M."/>
            <person name="Zappacosta D."/>
            <person name="Garbus I."/>
            <person name="Selva J.P."/>
            <person name="Gallo C.A."/>
            <person name="Diaz A."/>
            <person name="Albertini E."/>
            <person name="Caccamo M."/>
            <person name="Echenique V."/>
        </authorList>
    </citation>
    <scope>NUCLEOTIDE SEQUENCE [LARGE SCALE GENOMIC DNA]</scope>
    <source>
        <strain evidence="4">cv. Victoria</strain>
        <tissue evidence="3">Leaf</tissue>
    </source>
</reference>
<evidence type="ECO:0000313" key="3">
    <source>
        <dbReference type="EMBL" id="TVU27730.1"/>
    </source>
</evidence>
<dbReference type="GO" id="GO:0006952">
    <property type="term" value="P:defense response"/>
    <property type="evidence" value="ECO:0007669"/>
    <property type="project" value="InterPro"/>
</dbReference>
<dbReference type="SMART" id="SM00239">
    <property type="entry name" value="C2"/>
    <property type="match status" value="1"/>
</dbReference>
<dbReference type="OrthoDB" id="1909968at2759"/>
<dbReference type="AlphaFoldDB" id="A0A5J9UXF7"/>
<protein>
    <recommendedName>
        <fullName evidence="2">C2 domain-containing protein</fullName>
    </recommendedName>
</protein>
<dbReference type="EMBL" id="RWGY01000011">
    <property type="protein sequence ID" value="TVU27730.1"/>
    <property type="molecule type" value="Genomic_DNA"/>
</dbReference>
<dbReference type="Proteomes" id="UP000324897">
    <property type="component" value="Chromosome 1"/>
</dbReference>
<dbReference type="InterPro" id="IPR044750">
    <property type="entry name" value="C2_SRC2/BAP"/>
</dbReference>
<dbReference type="PANTHER" id="PTHR32246:SF143">
    <property type="entry name" value="CALCIUM-DEPENDENT LIPID-BINDING (CALB DOMAIN) FAMILY PROTEIN"/>
    <property type="match status" value="1"/>
</dbReference>
<dbReference type="SUPFAM" id="SSF49562">
    <property type="entry name" value="C2 domain (Calcium/lipid-binding domain, CaLB)"/>
    <property type="match status" value="1"/>
</dbReference>
<dbReference type="InterPro" id="IPR035892">
    <property type="entry name" value="C2_domain_sf"/>
</dbReference>
<feature type="region of interest" description="Disordered" evidence="1">
    <location>
        <begin position="190"/>
        <end position="220"/>
    </location>
</feature>
<feature type="non-terminal residue" evidence="3">
    <location>
        <position position="1"/>
    </location>
</feature>
<dbReference type="InterPro" id="IPR000008">
    <property type="entry name" value="C2_dom"/>
</dbReference>
<evidence type="ECO:0000259" key="2">
    <source>
        <dbReference type="PROSITE" id="PS50004"/>
    </source>
</evidence>
<name>A0A5J9UXF7_9POAL</name>
<feature type="domain" description="C2" evidence="2">
    <location>
        <begin position="6"/>
        <end position="135"/>
    </location>
</feature>
<organism evidence="3 4">
    <name type="scientific">Eragrostis curvula</name>
    <name type="common">weeping love grass</name>
    <dbReference type="NCBI Taxonomy" id="38414"/>
    <lineage>
        <taxon>Eukaryota</taxon>
        <taxon>Viridiplantae</taxon>
        <taxon>Streptophyta</taxon>
        <taxon>Embryophyta</taxon>
        <taxon>Tracheophyta</taxon>
        <taxon>Spermatophyta</taxon>
        <taxon>Magnoliopsida</taxon>
        <taxon>Liliopsida</taxon>
        <taxon>Poales</taxon>
        <taxon>Poaceae</taxon>
        <taxon>PACMAD clade</taxon>
        <taxon>Chloridoideae</taxon>
        <taxon>Eragrostideae</taxon>
        <taxon>Eragrostidinae</taxon>
        <taxon>Eragrostis</taxon>
    </lineage>
</organism>
<keyword evidence="4" id="KW-1185">Reference proteome</keyword>
<evidence type="ECO:0000256" key="1">
    <source>
        <dbReference type="SAM" id="MobiDB-lite"/>
    </source>
</evidence>
<dbReference type="Gramene" id="TVU27730">
    <property type="protein sequence ID" value="TVU27730"/>
    <property type="gene ID" value="EJB05_19227"/>
</dbReference>
<comment type="caution">
    <text evidence="3">The sequence shown here is derived from an EMBL/GenBank/DDBJ whole genome shotgun (WGS) entry which is preliminary data.</text>
</comment>
<dbReference type="Gene3D" id="2.60.40.150">
    <property type="entry name" value="C2 domain"/>
    <property type="match status" value="1"/>
</dbReference>
<proteinExistence type="predicted"/>
<gene>
    <name evidence="3" type="ORF">EJB05_19227</name>
</gene>
<dbReference type="PANTHER" id="PTHR32246">
    <property type="entry name" value="INGRESSION PROTEIN FIC1"/>
    <property type="match status" value="1"/>
</dbReference>
<evidence type="ECO:0000313" key="4">
    <source>
        <dbReference type="Proteomes" id="UP000324897"/>
    </source>
</evidence>
<accession>A0A5J9UXF7</accession>
<dbReference type="Pfam" id="PF00168">
    <property type="entry name" value="C2"/>
    <property type="match status" value="1"/>
</dbReference>
<dbReference type="CDD" id="cd04051">
    <property type="entry name" value="C2_SRC2_like"/>
    <property type="match status" value="1"/>
</dbReference>